<organism evidence="5 6">
    <name type="scientific">Lactococcus lactis subsp. lactis</name>
    <name type="common">Streptococcus lactis</name>
    <dbReference type="NCBI Taxonomy" id="1360"/>
    <lineage>
        <taxon>Bacteria</taxon>
        <taxon>Bacillati</taxon>
        <taxon>Bacillota</taxon>
        <taxon>Bacilli</taxon>
        <taxon>Lactobacillales</taxon>
        <taxon>Streptococcaceae</taxon>
        <taxon>Lactococcus</taxon>
    </lineage>
</organism>
<evidence type="ECO:0000313" key="5">
    <source>
        <dbReference type="EMBL" id="AWN65235.1"/>
    </source>
</evidence>
<dbReference type="AlphaFoldDB" id="A0A2Z3KH98"/>
<dbReference type="InterPro" id="IPR001387">
    <property type="entry name" value="Cro/C1-type_HTH"/>
</dbReference>
<dbReference type="RefSeq" id="WP_109990699.1">
    <property type="nucleotide sequence ID" value="NZ_CP028160.1"/>
</dbReference>
<evidence type="ECO:0000313" key="6">
    <source>
        <dbReference type="Proteomes" id="UP000245919"/>
    </source>
</evidence>
<dbReference type="CDD" id="cd00093">
    <property type="entry name" value="HTH_XRE"/>
    <property type="match status" value="1"/>
</dbReference>
<reference evidence="5 6" key="1">
    <citation type="submission" date="2018-03" db="EMBL/GenBank/DDBJ databases">
        <title>Genome sequence of Lactococcus lactis strain 14B4 from almond drupe.</title>
        <authorList>
            <person name="Tran T.D."/>
            <person name="McGarvey J.A."/>
            <person name="Huynh S."/>
            <person name="Parker C.T."/>
        </authorList>
    </citation>
    <scope>NUCLEOTIDE SEQUENCE [LARGE SCALE GENOMIC DNA]</scope>
    <source>
        <strain evidence="5 6">14B4</strain>
    </source>
</reference>
<accession>A0A2Z3KH98</accession>
<dbReference type="InterPro" id="IPR050807">
    <property type="entry name" value="TransReg_Diox_bact_type"/>
</dbReference>
<feature type="domain" description="HTH cro/C1-type" evidence="4">
    <location>
        <begin position="10"/>
        <end position="64"/>
    </location>
</feature>
<keyword evidence="3" id="KW-0804">Transcription</keyword>
<keyword evidence="1" id="KW-0805">Transcription regulation</keyword>
<evidence type="ECO:0000256" key="3">
    <source>
        <dbReference type="ARBA" id="ARBA00023163"/>
    </source>
</evidence>
<dbReference type="EMBL" id="CP028160">
    <property type="protein sequence ID" value="AWN65235.1"/>
    <property type="molecule type" value="Genomic_DNA"/>
</dbReference>
<dbReference type="InterPro" id="IPR014710">
    <property type="entry name" value="RmlC-like_jellyroll"/>
</dbReference>
<keyword evidence="2" id="KW-0238">DNA-binding</keyword>
<gene>
    <name evidence="5" type="ORF">LL14B4_03240</name>
</gene>
<evidence type="ECO:0000259" key="4">
    <source>
        <dbReference type="PROSITE" id="PS50943"/>
    </source>
</evidence>
<dbReference type="InterPro" id="IPR013096">
    <property type="entry name" value="Cupin_2"/>
</dbReference>
<dbReference type="PANTHER" id="PTHR46797">
    <property type="entry name" value="HTH-TYPE TRANSCRIPTIONAL REGULATOR"/>
    <property type="match status" value="1"/>
</dbReference>
<dbReference type="PANTHER" id="PTHR46797:SF23">
    <property type="entry name" value="HTH-TYPE TRANSCRIPTIONAL REGULATOR SUTR"/>
    <property type="match status" value="1"/>
</dbReference>
<dbReference type="GeneID" id="89632805"/>
<dbReference type="Pfam" id="PF01381">
    <property type="entry name" value="HTH_3"/>
    <property type="match status" value="1"/>
</dbReference>
<dbReference type="Gene3D" id="1.10.260.40">
    <property type="entry name" value="lambda repressor-like DNA-binding domains"/>
    <property type="match status" value="1"/>
</dbReference>
<evidence type="ECO:0000256" key="2">
    <source>
        <dbReference type="ARBA" id="ARBA00023125"/>
    </source>
</evidence>
<evidence type="ECO:0000256" key="1">
    <source>
        <dbReference type="ARBA" id="ARBA00023015"/>
    </source>
</evidence>
<dbReference type="InterPro" id="IPR010982">
    <property type="entry name" value="Lambda_DNA-bd_dom_sf"/>
</dbReference>
<dbReference type="GO" id="GO:0003700">
    <property type="term" value="F:DNA-binding transcription factor activity"/>
    <property type="evidence" value="ECO:0007669"/>
    <property type="project" value="TreeGrafter"/>
</dbReference>
<dbReference type="Gene3D" id="2.60.120.10">
    <property type="entry name" value="Jelly Rolls"/>
    <property type="match status" value="1"/>
</dbReference>
<proteinExistence type="predicted"/>
<dbReference type="InterPro" id="IPR011051">
    <property type="entry name" value="RmlC_Cupin_sf"/>
</dbReference>
<dbReference type="PROSITE" id="PS50943">
    <property type="entry name" value="HTH_CROC1"/>
    <property type="match status" value="1"/>
</dbReference>
<sequence length="186" mass="21179">MLEIKIGNQLKLYRELQKYSLEEVSELTGVSIPSLSNIERGNTSPSINTLWKISKGLSLPISYFFAENEVGYEIQKINNLKSIDSENDLVKIFTAFTWNPADNFEVLFLELESEARRFSKAHSYGTVEIIIPLEGNFSIMLQSEEIELSKETILRFDAAIDHEYINSSKQSCKFLCIMIYTTSGGK</sequence>
<dbReference type="GO" id="GO:0005829">
    <property type="term" value="C:cytosol"/>
    <property type="evidence" value="ECO:0007669"/>
    <property type="project" value="TreeGrafter"/>
</dbReference>
<dbReference type="Proteomes" id="UP000245919">
    <property type="component" value="Chromosome"/>
</dbReference>
<dbReference type="SUPFAM" id="SSF51182">
    <property type="entry name" value="RmlC-like cupins"/>
    <property type="match status" value="1"/>
</dbReference>
<name>A0A2Z3KH98_LACLL</name>
<protein>
    <submittedName>
        <fullName evidence="5">XRE family transcriptional regulator</fullName>
    </submittedName>
</protein>
<dbReference type="Pfam" id="PF07883">
    <property type="entry name" value="Cupin_2"/>
    <property type="match status" value="1"/>
</dbReference>
<dbReference type="SMART" id="SM00530">
    <property type="entry name" value="HTH_XRE"/>
    <property type="match status" value="1"/>
</dbReference>
<dbReference type="GO" id="GO:0003677">
    <property type="term" value="F:DNA binding"/>
    <property type="evidence" value="ECO:0007669"/>
    <property type="project" value="UniProtKB-KW"/>
</dbReference>
<dbReference type="SUPFAM" id="SSF47413">
    <property type="entry name" value="lambda repressor-like DNA-binding domains"/>
    <property type="match status" value="1"/>
</dbReference>